<dbReference type="Gene3D" id="2.130.10.10">
    <property type="entry name" value="YVTN repeat-like/Quinoprotein amine dehydrogenase"/>
    <property type="match status" value="3"/>
</dbReference>
<gene>
    <name evidence="4" type="ORF">DVK44_21070</name>
</gene>
<keyword evidence="5" id="KW-1185">Reference proteome</keyword>
<dbReference type="KEGG" id="spad:DVK44_21070"/>
<keyword evidence="1 3" id="KW-0853">WD repeat</keyword>
<dbReference type="SUPFAM" id="SSF50978">
    <property type="entry name" value="WD40 repeat-like"/>
    <property type="match status" value="2"/>
</dbReference>
<feature type="repeat" description="WD" evidence="3">
    <location>
        <begin position="567"/>
        <end position="610"/>
    </location>
</feature>
<dbReference type="PROSITE" id="PS50082">
    <property type="entry name" value="WD_REPEATS_2"/>
    <property type="match status" value="5"/>
</dbReference>
<evidence type="ECO:0000313" key="4">
    <source>
        <dbReference type="EMBL" id="AXG79730.1"/>
    </source>
</evidence>
<keyword evidence="2" id="KW-0677">Repeat</keyword>
<dbReference type="InterPro" id="IPR036322">
    <property type="entry name" value="WD40_repeat_dom_sf"/>
</dbReference>
<dbReference type="PROSITE" id="PS00678">
    <property type="entry name" value="WD_REPEATS_1"/>
    <property type="match status" value="3"/>
</dbReference>
<dbReference type="AlphaFoldDB" id="A0A345HSQ6"/>
<dbReference type="PROSITE" id="PS50294">
    <property type="entry name" value="WD_REPEATS_REGION"/>
    <property type="match status" value="1"/>
</dbReference>
<organism evidence="4 5">
    <name type="scientific">Streptomyces paludis</name>
    <dbReference type="NCBI Taxonomy" id="2282738"/>
    <lineage>
        <taxon>Bacteria</taxon>
        <taxon>Bacillati</taxon>
        <taxon>Actinomycetota</taxon>
        <taxon>Actinomycetes</taxon>
        <taxon>Kitasatosporales</taxon>
        <taxon>Streptomycetaceae</taxon>
        <taxon>Streptomyces</taxon>
    </lineage>
</organism>
<proteinExistence type="predicted"/>
<feature type="repeat" description="WD" evidence="3">
    <location>
        <begin position="202"/>
        <end position="219"/>
    </location>
</feature>
<evidence type="ECO:0000256" key="2">
    <source>
        <dbReference type="ARBA" id="ARBA00022737"/>
    </source>
</evidence>
<feature type="repeat" description="WD" evidence="3">
    <location>
        <begin position="626"/>
        <end position="648"/>
    </location>
</feature>
<dbReference type="InterPro" id="IPR001680">
    <property type="entry name" value="WD40_rpt"/>
</dbReference>
<dbReference type="RefSeq" id="WP_114661059.1">
    <property type="nucleotide sequence ID" value="NZ_CP031194.1"/>
</dbReference>
<dbReference type="InterPro" id="IPR019775">
    <property type="entry name" value="WD40_repeat_CS"/>
</dbReference>
<dbReference type="Pfam" id="PF00400">
    <property type="entry name" value="WD40"/>
    <property type="match status" value="4"/>
</dbReference>
<sequence>MSDPRDDATHRLIARALAKLVTDDPTIPPHPYLSRHLAEHAALGNVLDDDHVPPALLPWESSATIRRLLRREDGTPNSREWLRAWAGLEPFLRLSDPRSRLTSLFLAHHAATARRQPLSRQQPLAKVQLADSPVTPLWSDWASSDNVLAVSSARIEALTHTAGVFISGDDLGIIRTWHADGTPAGAPMHTDGAAVRHLLALDDGTFVSGGADGAVRVWNRADRARHRQAAEVHRRPGTWVSSLTVFTSADGLGTVLAAHSDGHITALSSTDFQPADPFPGGLPDLGGRPAVLAAVPRPDSGSGGGGSSSSSTVLLIGQGADVRLWDERSGTRPGSTGHPGAVRGIVALQRPGRYAVCDESGGVRIHDVGAAEPVVVCEPLHTGPVTALVAVVVDGLPAVASAGSDRTVRLWHAETGQPVGGALHGHTGPVTALTALPATRAGGGRGPRGGARLVTVGADKTLRGWPLAGHSTRTPAAPWRSVSAAALPAPGVRGPLLLAVADEGGARLWDIETGGHTRVPDGTGVTSLAWSAIGAEPVLLTALSDARVVLHSLGPAGSGPPRPTGELTGHAMPVTSMAPLLHGGRSLLATGSPDGTVRLWDLRERGLLKTWSKHRLSVRSVLAFDTPGGPLIASAGTDDTIRFWDVDSLRPDGTAMRCHQHTVTAVAAVPPAPAAAPHAPPPPLLASSGEDGTVRLWDLTTRRPAEGLPRFGPDDGSLTALACFRTPSDRVLLAAAGRTAIHVWDLFTGVPLLRIVTGMPLHGLSAHRVDRPGTTAPVLLATSEAGVSVFRLAPEHP</sequence>
<dbReference type="OrthoDB" id="218695at2"/>
<dbReference type="EMBL" id="CP031194">
    <property type="protein sequence ID" value="AXG79730.1"/>
    <property type="molecule type" value="Genomic_DNA"/>
</dbReference>
<evidence type="ECO:0000313" key="5">
    <source>
        <dbReference type="Proteomes" id="UP000253868"/>
    </source>
</evidence>
<evidence type="ECO:0000256" key="3">
    <source>
        <dbReference type="PROSITE-ProRule" id="PRU00221"/>
    </source>
</evidence>
<protein>
    <submittedName>
        <fullName evidence="4">WD40 repeat domain-containing protein</fullName>
    </submittedName>
</protein>
<dbReference type="InterPro" id="IPR020472">
    <property type="entry name" value="WD40_PAC1"/>
</dbReference>
<name>A0A345HSQ6_9ACTN</name>
<dbReference type="PRINTS" id="PR00320">
    <property type="entry name" value="GPROTEINBRPT"/>
</dbReference>
<evidence type="ECO:0000256" key="1">
    <source>
        <dbReference type="ARBA" id="ARBA00022574"/>
    </source>
</evidence>
<dbReference type="Proteomes" id="UP000253868">
    <property type="component" value="Chromosome"/>
</dbReference>
<dbReference type="PANTHER" id="PTHR19848:SF8">
    <property type="entry name" value="F-BOX AND WD REPEAT DOMAIN CONTAINING 7"/>
    <property type="match status" value="1"/>
</dbReference>
<feature type="repeat" description="WD" evidence="3">
    <location>
        <begin position="684"/>
        <end position="707"/>
    </location>
</feature>
<dbReference type="SMART" id="SM00320">
    <property type="entry name" value="WD40"/>
    <property type="match status" value="9"/>
</dbReference>
<accession>A0A345HSQ6</accession>
<dbReference type="PANTHER" id="PTHR19848">
    <property type="entry name" value="WD40 REPEAT PROTEIN"/>
    <property type="match status" value="1"/>
</dbReference>
<dbReference type="InterPro" id="IPR015943">
    <property type="entry name" value="WD40/YVTN_repeat-like_dom_sf"/>
</dbReference>
<feature type="repeat" description="WD" evidence="3">
    <location>
        <begin position="399"/>
        <end position="421"/>
    </location>
</feature>
<reference evidence="5" key="1">
    <citation type="submission" date="2018-07" db="EMBL/GenBank/DDBJ databases">
        <authorList>
            <person name="Zhao J."/>
        </authorList>
    </citation>
    <scope>NUCLEOTIDE SEQUENCE [LARGE SCALE GENOMIC DNA]</scope>
    <source>
        <strain evidence="5">GSSD-12</strain>
    </source>
</reference>